<dbReference type="RefSeq" id="WP_010196440.1">
    <property type="nucleotide sequence ID" value="NZ_JBNIKO010000001.1"/>
</dbReference>
<evidence type="ECO:0000313" key="2">
    <source>
        <dbReference type="EMBL" id="TYS72473.1"/>
    </source>
</evidence>
<dbReference type="AlphaFoldDB" id="A0A5D4T9S8"/>
<dbReference type="EMBL" id="VTET01000004">
    <property type="protein sequence ID" value="TYS72473.1"/>
    <property type="molecule type" value="Genomic_DNA"/>
</dbReference>
<reference evidence="2 3" key="1">
    <citation type="submission" date="2019-08" db="EMBL/GenBank/DDBJ databases">
        <title>Bacillus genomes from the desert of Cuatro Cienegas, Coahuila.</title>
        <authorList>
            <person name="Olmedo-Alvarez G."/>
        </authorList>
    </citation>
    <scope>NUCLEOTIDE SEQUENCE [LARGE SCALE GENOMIC DNA]</scope>
    <source>
        <strain evidence="2 3">CH98b_3T</strain>
    </source>
</reference>
<gene>
    <name evidence="2" type="ORF">FZC75_09225</name>
</gene>
<keyword evidence="1" id="KW-0472">Membrane</keyword>
<feature type="transmembrane region" description="Helical" evidence="1">
    <location>
        <begin position="20"/>
        <end position="42"/>
    </location>
</feature>
<organism evidence="2 3">
    <name type="scientific">Sutcliffiella horikoshii</name>
    <dbReference type="NCBI Taxonomy" id="79883"/>
    <lineage>
        <taxon>Bacteria</taxon>
        <taxon>Bacillati</taxon>
        <taxon>Bacillota</taxon>
        <taxon>Bacilli</taxon>
        <taxon>Bacillales</taxon>
        <taxon>Bacillaceae</taxon>
        <taxon>Sutcliffiella</taxon>
    </lineage>
</organism>
<dbReference type="Proteomes" id="UP000324517">
    <property type="component" value="Unassembled WGS sequence"/>
</dbReference>
<protein>
    <submittedName>
        <fullName evidence="2">Uncharacterized protein</fullName>
    </submittedName>
</protein>
<accession>A0A5D4T9S8</accession>
<sequence>MLNFFMLQLFLYFPEDKTEYIPAGITFVIFTIAAIFVFRYIIKVSKRESQKAEALEEQLRREKVIKD</sequence>
<evidence type="ECO:0000313" key="3">
    <source>
        <dbReference type="Proteomes" id="UP000324517"/>
    </source>
</evidence>
<evidence type="ECO:0000256" key="1">
    <source>
        <dbReference type="SAM" id="Phobius"/>
    </source>
</evidence>
<comment type="caution">
    <text evidence="2">The sequence shown here is derived from an EMBL/GenBank/DDBJ whole genome shotgun (WGS) entry which is preliminary data.</text>
</comment>
<proteinExistence type="predicted"/>
<keyword evidence="1" id="KW-0812">Transmembrane</keyword>
<name>A0A5D4T9S8_9BACI</name>
<keyword evidence="1" id="KW-1133">Transmembrane helix</keyword>